<reference evidence="1 2" key="1">
    <citation type="submission" date="2018-08" db="EMBL/GenBank/DDBJ databases">
        <title>Erythrobacter zhengii sp.nov., a bacterium isolated from deep-sea sediment.</title>
        <authorList>
            <person name="Fang C."/>
            <person name="Wu Y.-H."/>
            <person name="Sun C."/>
            <person name="Wang H."/>
            <person name="Cheng H."/>
            <person name="Meng F.-X."/>
            <person name="Wang C.-S."/>
            <person name="Xu X.-W."/>
        </authorList>
    </citation>
    <scope>NUCLEOTIDE SEQUENCE [LARGE SCALE GENOMIC DNA]</scope>
    <source>
        <strain evidence="1 2">V18</strain>
    </source>
</reference>
<gene>
    <name evidence="1" type="ORF">D2V07_03150</name>
</gene>
<protein>
    <recommendedName>
        <fullName evidence="3">Photosynthetic complex assembly protein</fullName>
    </recommendedName>
</protein>
<name>A0A418NXD3_9SPHN</name>
<evidence type="ECO:0008006" key="3">
    <source>
        <dbReference type="Google" id="ProtNLM"/>
    </source>
</evidence>
<dbReference type="InterPro" id="IPR017495">
    <property type="entry name" value="PuhC"/>
</dbReference>
<organism evidence="1 2">
    <name type="scientific">Aurantiacibacter zhengii</name>
    <dbReference type="NCBI Taxonomy" id="2307003"/>
    <lineage>
        <taxon>Bacteria</taxon>
        <taxon>Pseudomonadati</taxon>
        <taxon>Pseudomonadota</taxon>
        <taxon>Alphaproteobacteria</taxon>
        <taxon>Sphingomonadales</taxon>
        <taxon>Erythrobacteraceae</taxon>
        <taxon>Aurantiacibacter</taxon>
    </lineage>
</organism>
<dbReference type="AlphaFoldDB" id="A0A418NXD3"/>
<proteinExistence type="predicted"/>
<sequence length="141" mass="15139">MPRGALIGAALLVGFTVTTIPLARHYEVGRLETAALVDAPESRMLVFTPLPGGEMLVSDEQGHQLTRLVVEGDTFAMTAVRALAMQQPLRDEASEYHLLVQRDAGGHLELADPETGRAVKLEGFGRASVDAFAGYLDRSHG</sequence>
<evidence type="ECO:0000313" key="2">
    <source>
        <dbReference type="Proteomes" id="UP000286576"/>
    </source>
</evidence>
<keyword evidence="2" id="KW-1185">Reference proteome</keyword>
<dbReference type="EMBL" id="QXFL01000001">
    <property type="protein sequence ID" value="RIV89248.1"/>
    <property type="molecule type" value="Genomic_DNA"/>
</dbReference>
<comment type="caution">
    <text evidence="1">The sequence shown here is derived from an EMBL/GenBank/DDBJ whole genome shotgun (WGS) entry which is preliminary data.</text>
</comment>
<evidence type="ECO:0000313" key="1">
    <source>
        <dbReference type="EMBL" id="RIV89248.1"/>
    </source>
</evidence>
<dbReference type="Proteomes" id="UP000286576">
    <property type="component" value="Unassembled WGS sequence"/>
</dbReference>
<accession>A0A418NXD3</accession>
<dbReference type="NCBIfam" id="TIGR03054">
    <property type="entry name" value="photo_alph_chp1"/>
    <property type="match status" value="1"/>
</dbReference>